<organism evidence="2 4">
    <name type="scientific">Athelia psychrophila</name>
    <dbReference type="NCBI Taxonomy" id="1759441"/>
    <lineage>
        <taxon>Eukaryota</taxon>
        <taxon>Fungi</taxon>
        <taxon>Dikarya</taxon>
        <taxon>Basidiomycota</taxon>
        <taxon>Agaricomycotina</taxon>
        <taxon>Agaricomycetes</taxon>
        <taxon>Agaricomycetidae</taxon>
        <taxon>Atheliales</taxon>
        <taxon>Atheliaceae</taxon>
        <taxon>Athelia</taxon>
    </lineage>
</organism>
<dbReference type="Proteomes" id="UP000076532">
    <property type="component" value="Unassembled WGS sequence"/>
</dbReference>
<protein>
    <submittedName>
        <fullName evidence="2">Uncharacterized protein</fullName>
    </submittedName>
</protein>
<sequence length="188" mass="20936">MADECDFCLQCCCWCFSRNCNCRGSKHDDDDLDDDILFPQTPVDTSQRSRSASQPLPKEGMAYHHKSASEPHPGRPRAAPSDATRSSADFSPFPLRPVPDQKPPRVPREKRRSRSRPRRQRDNPKLDHIPTQPDLKPEPEPPSSTTTSSSPAPAPVHVEPKMPPAALQPGNADAHGRNRSWGDREGFS</sequence>
<gene>
    <name evidence="3" type="ORF">FIBSPDRAFT_1043678</name>
    <name evidence="2" type="ORF">FIBSPDRAFT_939189</name>
</gene>
<evidence type="ECO:0000313" key="2">
    <source>
        <dbReference type="EMBL" id="KZP08065.1"/>
    </source>
</evidence>
<feature type="compositionally biased region" description="Polar residues" evidence="1">
    <location>
        <begin position="42"/>
        <end position="54"/>
    </location>
</feature>
<keyword evidence="4" id="KW-1185">Reference proteome</keyword>
<evidence type="ECO:0000313" key="3">
    <source>
        <dbReference type="EMBL" id="KZP22198.1"/>
    </source>
</evidence>
<feature type="compositionally biased region" description="Basic and acidic residues" evidence="1">
    <location>
        <begin position="174"/>
        <end position="188"/>
    </location>
</feature>
<dbReference type="AlphaFoldDB" id="A0A165WZY2"/>
<accession>A0A165WZY2</accession>
<proteinExistence type="predicted"/>
<name>A0A165WZY2_9AGAM</name>
<feature type="compositionally biased region" description="Basic residues" evidence="1">
    <location>
        <begin position="108"/>
        <end position="119"/>
    </location>
</feature>
<dbReference type="EMBL" id="KV417732">
    <property type="protein sequence ID" value="KZP08065.1"/>
    <property type="molecule type" value="Genomic_DNA"/>
</dbReference>
<evidence type="ECO:0000256" key="1">
    <source>
        <dbReference type="SAM" id="MobiDB-lite"/>
    </source>
</evidence>
<dbReference type="EMBL" id="KV417541">
    <property type="protein sequence ID" value="KZP22198.1"/>
    <property type="molecule type" value="Genomic_DNA"/>
</dbReference>
<evidence type="ECO:0000313" key="4">
    <source>
        <dbReference type="Proteomes" id="UP000076532"/>
    </source>
</evidence>
<feature type="region of interest" description="Disordered" evidence="1">
    <location>
        <begin position="28"/>
        <end position="188"/>
    </location>
</feature>
<reference evidence="2 4" key="1">
    <citation type="journal article" date="2016" name="Mol. Biol. Evol.">
        <title>Comparative Genomics of Early-Diverging Mushroom-Forming Fungi Provides Insights into the Origins of Lignocellulose Decay Capabilities.</title>
        <authorList>
            <person name="Nagy L.G."/>
            <person name="Riley R."/>
            <person name="Tritt A."/>
            <person name="Adam C."/>
            <person name="Daum C."/>
            <person name="Floudas D."/>
            <person name="Sun H."/>
            <person name="Yadav J.S."/>
            <person name="Pangilinan J."/>
            <person name="Larsson K.H."/>
            <person name="Matsuura K."/>
            <person name="Barry K."/>
            <person name="Labutti K."/>
            <person name="Kuo R."/>
            <person name="Ohm R.A."/>
            <person name="Bhattacharya S.S."/>
            <person name="Shirouzu T."/>
            <person name="Yoshinaga Y."/>
            <person name="Martin F.M."/>
            <person name="Grigoriev I.V."/>
            <person name="Hibbett D.S."/>
        </authorList>
    </citation>
    <scope>NUCLEOTIDE SEQUENCE [LARGE SCALE GENOMIC DNA]</scope>
    <source>
        <strain evidence="2 4">CBS 109695</strain>
    </source>
</reference>